<keyword evidence="2" id="KW-0677">Repeat</keyword>
<proteinExistence type="predicted"/>
<dbReference type="InterPro" id="IPR020472">
    <property type="entry name" value="WD40_PAC1"/>
</dbReference>
<dbReference type="InterPro" id="IPR011047">
    <property type="entry name" value="Quinoprotein_ADH-like_sf"/>
</dbReference>
<dbReference type="KEGG" id="bgt:106068122"/>
<dbReference type="OrthoDB" id="2161379at2759"/>
<keyword evidence="1 3" id="KW-0853">WD repeat</keyword>
<dbReference type="InterPro" id="IPR001680">
    <property type="entry name" value="WD40_rpt"/>
</dbReference>
<dbReference type="PROSITE" id="PS50294">
    <property type="entry name" value="WD_REPEATS_REGION"/>
    <property type="match status" value="4"/>
</dbReference>
<dbReference type="InterPro" id="IPR019775">
    <property type="entry name" value="WD40_repeat_CS"/>
</dbReference>
<reference evidence="5" key="1">
    <citation type="submission" date="2020-05" db="UniProtKB">
        <authorList>
            <consortium name="EnsemblMetazoa"/>
        </authorList>
    </citation>
    <scope>IDENTIFICATION</scope>
    <source>
        <strain evidence="5">BB02</strain>
    </source>
</reference>
<accession>A0A2C9JTW9</accession>
<dbReference type="InterPro" id="IPR015943">
    <property type="entry name" value="WD40/YVTN_repeat-like_dom_sf"/>
</dbReference>
<evidence type="ECO:0000313" key="5">
    <source>
        <dbReference type="EnsemblMetazoa" id="BGLB008025-PB"/>
    </source>
</evidence>
<dbReference type="PROSITE" id="PS00678">
    <property type="entry name" value="WD_REPEATS_1"/>
    <property type="match status" value="3"/>
</dbReference>
<dbReference type="AlphaFoldDB" id="A0A2C9JTW9"/>
<evidence type="ECO:0000256" key="2">
    <source>
        <dbReference type="ARBA" id="ARBA00022737"/>
    </source>
</evidence>
<dbReference type="PANTHER" id="PTHR44464:SF1">
    <property type="entry name" value="WD REPEAT-CONTAINING PROTEIN 17"/>
    <property type="match status" value="1"/>
</dbReference>
<evidence type="ECO:0000313" key="6">
    <source>
        <dbReference type="Proteomes" id="UP000076420"/>
    </source>
</evidence>
<dbReference type="Gene3D" id="2.130.10.10">
    <property type="entry name" value="YVTN repeat-like/Quinoprotein amine dehydrogenase"/>
    <property type="match status" value="3"/>
</dbReference>
<dbReference type="SUPFAM" id="SSF50998">
    <property type="entry name" value="Quinoprotein alcohol dehydrogenase-like"/>
    <property type="match status" value="2"/>
</dbReference>
<dbReference type="CDD" id="cd00200">
    <property type="entry name" value="WD40"/>
    <property type="match status" value="1"/>
</dbReference>
<dbReference type="STRING" id="6526.A0A2C9JTW9"/>
<sequence>MVKQVELVPAGCQPWNHDVVAVHGDKFAYSATLAIYIYKFDPKYNEYYLLSIMSEHKKTITSICWCPENSNYLASSSVDGTVIVWDIIKQATVARHTSKEAVFSLGWSHDGRHCLGVMNKKGPLWLWYTEDGKNVSMVKETQNYSSPVTLFRWHHEKHACLAFGHENGTLSVLEIGSKSLKHLFKPEDSGEYEENSNPIITLEWDPLSNDYLLICNKLEGVRLVDISSQRLIMQFQLPSAASQVQTLAWIKNAPGMFVTGDFKGGILRVWSVSNVTPIENIKIKAIGFHRLEVLKHVKKRNVKDAEVLGITDLNQNSHSNHVSSTSEAKSSAITTLSNFALPPAEIVCTFKDGGVGLYDLGHKKWTFLRDQGHIETIFDCKFKPDNQNHLATASFDGTVKIWDITTMTCLSSSPGNEGIIYHISWAPGDLEFIAGCTAKQGVFVWDVNKGKIIKRLSNHAPKTTVYCVAWNEIDSKLVMTCGADNYCIVQQVDGWVMQKYKHPGAVYGCAWSPFSKDMLATGCEDKCLRVFYMTSSSTQPIRVFTGHEGKVFHVRWNPLKEGILCSGSDDGNIRVWDYTRDQCVCILSGHKAPVRGLTWNTEVYSLLVSGSWDSTIRIWDTRDGACLHCILDHGADVYGLTSHPSRPFLLASCSRDSTVRLWTITSLIQPIELHLLAGKPWSELSSSGDSCLLSGDLSSQMLAGRVSKDLYTSMSQRENVKASLLEGFSKFFSHPCGVDNLWDLVSVLMGQNSMMLSPSYIKGIVHRQHLTQLKSSEAQQLEMIKMSKFGAGINAPSKEERLNEAANIQIKLGNVQRYCEIMVELGKWERALAVAPSVSMEYWHKLNQRYCKALIAEDCEESLPFNVAAGNVKQLASYFTSRGQLADAVLIAQSAHEGSIKTPEVKEAVVSSCGDTDLAMEKLMVELMEELAESYFNKGSPVMAACCHLAIDDQKKALSKLIRGHELELAMSVGQVLGGATSQTDIVLELLSRRCEALGKWDLGLDLLKLQKSPANQQAMLCARCSSSLAEINLLHQKAGLPLVEMCDAKANSMKSSPNDIQECVKYYLLSSSPEEGLLLGLQYVHDVMKSSNWRTDEVFPMIQLLGCIKTEKLQQIKYTEQMQELLALSAYIGALIAIKREYYPIVESLFQHARSLIRKGHLKMTLTEKHVDDSLEVYSAVIEGRVTEATELAYKKLLKCCGSDPFNAIEPGPDYVASSHLPSHSDIHVSYLSGERIKGQPFFLEDGNSVISLSEALMWAKVNPFSPLGSGVRINPF</sequence>
<dbReference type="Pfam" id="PF00400">
    <property type="entry name" value="WD40"/>
    <property type="match status" value="6"/>
</dbReference>
<evidence type="ECO:0000259" key="4">
    <source>
        <dbReference type="Pfam" id="PF23774"/>
    </source>
</evidence>
<dbReference type="PRINTS" id="PR00320">
    <property type="entry name" value="GPROTEINBRPT"/>
</dbReference>
<dbReference type="PROSITE" id="PS50082">
    <property type="entry name" value="WD_REPEATS_2"/>
    <property type="match status" value="5"/>
</dbReference>
<feature type="repeat" description="WD" evidence="3">
    <location>
        <begin position="544"/>
        <end position="586"/>
    </location>
</feature>
<dbReference type="PANTHER" id="PTHR44464">
    <property type="entry name" value="WD REPEAT-CONTAINING PROTEIN 17"/>
    <property type="match status" value="1"/>
</dbReference>
<protein>
    <recommendedName>
        <fullName evidence="4">Gem-associated protein 5 TPR domain-containing protein</fullName>
    </recommendedName>
</protein>
<feature type="repeat" description="WD" evidence="3">
    <location>
        <begin position="630"/>
        <end position="666"/>
    </location>
</feature>
<name>A0A2C9JTW9_BIOGL</name>
<dbReference type="VEuPathDB" id="VectorBase:BGLB008025"/>
<dbReference type="SMART" id="SM00320">
    <property type="entry name" value="WD40"/>
    <property type="match status" value="11"/>
</dbReference>
<organism evidence="5 6">
    <name type="scientific">Biomphalaria glabrata</name>
    <name type="common">Bloodfluke planorb</name>
    <name type="synonym">Freshwater snail</name>
    <dbReference type="NCBI Taxonomy" id="6526"/>
    <lineage>
        <taxon>Eukaryota</taxon>
        <taxon>Metazoa</taxon>
        <taxon>Spiralia</taxon>
        <taxon>Lophotrochozoa</taxon>
        <taxon>Mollusca</taxon>
        <taxon>Gastropoda</taxon>
        <taxon>Heterobranchia</taxon>
        <taxon>Euthyneura</taxon>
        <taxon>Panpulmonata</taxon>
        <taxon>Hygrophila</taxon>
        <taxon>Lymnaeoidea</taxon>
        <taxon>Planorbidae</taxon>
        <taxon>Biomphalaria</taxon>
    </lineage>
</organism>
<feature type="domain" description="Gem-associated protein 5 TPR" evidence="4">
    <location>
        <begin position="800"/>
        <end position="993"/>
    </location>
</feature>
<gene>
    <name evidence="5" type="primary">106068122</name>
</gene>
<feature type="repeat" description="WD" evidence="3">
    <location>
        <begin position="587"/>
        <end position="629"/>
    </location>
</feature>
<feature type="repeat" description="WD" evidence="3">
    <location>
        <begin position="53"/>
        <end position="95"/>
    </location>
</feature>
<feature type="repeat" description="WD" evidence="3">
    <location>
        <begin position="370"/>
        <end position="412"/>
    </location>
</feature>
<dbReference type="EnsemblMetazoa" id="BGLB008025-RB">
    <property type="protein sequence ID" value="BGLB008025-PB"/>
    <property type="gene ID" value="BGLB008025"/>
</dbReference>
<evidence type="ECO:0000256" key="1">
    <source>
        <dbReference type="ARBA" id="ARBA00022574"/>
    </source>
</evidence>
<dbReference type="RefSeq" id="XP_013082880.2">
    <property type="nucleotide sequence ID" value="XM_013227426.2"/>
</dbReference>
<dbReference type="InterPro" id="IPR056421">
    <property type="entry name" value="TPR_GEMI5"/>
</dbReference>
<dbReference type="Proteomes" id="UP000076420">
    <property type="component" value="Unassembled WGS sequence"/>
</dbReference>
<dbReference type="Pfam" id="PF23774">
    <property type="entry name" value="TPR_GEMI5"/>
    <property type="match status" value="1"/>
</dbReference>
<dbReference type="VEuPathDB" id="VectorBase:BGLAX_046865"/>
<evidence type="ECO:0000256" key="3">
    <source>
        <dbReference type="PROSITE-ProRule" id="PRU00221"/>
    </source>
</evidence>